<dbReference type="OrthoDB" id="368187at2"/>
<keyword evidence="2" id="KW-1185">Reference proteome</keyword>
<gene>
    <name evidence="1" type="ORF">DCMF_09030</name>
</gene>
<dbReference type="NCBIfam" id="TIGR03172">
    <property type="entry name" value="selenium cofactor biosynthesis protein YqeC"/>
    <property type="match status" value="1"/>
</dbReference>
<dbReference type="AlphaFoldDB" id="A0A3G1KQZ5"/>
<evidence type="ECO:0000313" key="1">
    <source>
        <dbReference type="EMBL" id="ATW24893.1"/>
    </source>
</evidence>
<evidence type="ECO:0008006" key="3">
    <source>
        <dbReference type="Google" id="ProtNLM"/>
    </source>
</evidence>
<accession>A0A3G1KQZ5</accession>
<reference evidence="1 2" key="1">
    <citation type="submission" date="2016-10" db="EMBL/GenBank/DDBJ databases">
        <title>Complete Genome Sequence of Peptococcaceae strain DCMF.</title>
        <authorList>
            <person name="Edwards R.J."/>
            <person name="Holland S.I."/>
            <person name="Deshpande N.P."/>
            <person name="Wong Y.K."/>
            <person name="Ertan H."/>
            <person name="Manefield M."/>
            <person name="Russell T.L."/>
            <person name="Lee M.J."/>
        </authorList>
    </citation>
    <scope>NUCLEOTIDE SEQUENCE [LARGE SCALE GENOMIC DNA]</scope>
    <source>
        <strain evidence="1 2">DCMF</strain>
    </source>
</reference>
<organism evidence="1 2">
    <name type="scientific">Formimonas warabiya</name>
    <dbReference type="NCBI Taxonomy" id="1761012"/>
    <lineage>
        <taxon>Bacteria</taxon>
        <taxon>Bacillati</taxon>
        <taxon>Bacillota</taxon>
        <taxon>Clostridia</taxon>
        <taxon>Eubacteriales</taxon>
        <taxon>Peptococcaceae</taxon>
        <taxon>Candidatus Formimonas</taxon>
    </lineage>
</organism>
<dbReference type="EMBL" id="CP017634">
    <property type="protein sequence ID" value="ATW24893.1"/>
    <property type="molecule type" value="Genomic_DNA"/>
</dbReference>
<evidence type="ECO:0000313" key="2">
    <source>
        <dbReference type="Proteomes" id="UP000323521"/>
    </source>
</evidence>
<dbReference type="KEGG" id="fwa:DCMF_09030"/>
<name>A0A3G1KQZ5_FORW1</name>
<proteinExistence type="predicted"/>
<protein>
    <recommendedName>
        <fullName evidence="3">Selenium-dependent hydroxylase accessory protein YqeC</fullName>
    </recommendedName>
</protein>
<dbReference type="InterPro" id="IPR017587">
    <property type="entry name" value="YqeC"/>
</dbReference>
<dbReference type="Proteomes" id="UP000323521">
    <property type="component" value="Chromosome"/>
</dbReference>
<dbReference type="RefSeq" id="WP_148134129.1">
    <property type="nucleotide sequence ID" value="NZ_CP017634.1"/>
</dbReference>
<sequence length="252" mass="27140">MTGIFDQLFELPAGAMAVMVGGGGKTSLINQWAREAAAAGKKTVIGPTTKIFPPAHLACQLLLRDDLTDFSCPIREAFKKSPIAVLGREINTAGKIVGLDPGIMDRIKEKSLADLILVEGDGAKGKPFKAPRPYEPVIPEGADLVVPVVGVDAFGYPLSEKHFHCVEQICAITGLREGDLVQEKDIAQVFLDPRGFKKNVPSGARWIPFINKVESEQDRQRARVLAGILKEAGVEKVVMGAVGRSEPMMEAI</sequence>
<dbReference type="Pfam" id="PF19842">
    <property type="entry name" value="YqeC"/>
    <property type="match status" value="1"/>
</dbReference>